<evidence type="ECO:0000313" key="1">
    <source>
        <dbReference type="EnsemblPlants" id="OPUNC10G04290.1"/>
    </source>
</evidence>
<accession>A0A0E0M683</accession>
<reference evidence="1" key="1">
    <citation type="submission" date="2015-04" db="UniProtKB">
        <authorList>
            <consortium name="EnsemblPlants"/>
        </authorList>
    </citation>
    <scope>IDENTIFICATION</scope>
</reference>
<dbReference type="HOGENOM" id="CLU_1809327_0_0_1"/>
<keyword evidence="2" id="KW-1185">Reference proteome</keyword>
<name>A0A0E0M683_ORYPU</name>
<reference evidence="1" key="2">
    <citation type="submission" date="2018-05" db="EMBL/GenBank/DDBJ databases">
        <title>OpunRS2 (Oryza punctata Reference Sequence Version 2).</title>
        <authorList>
            <person name="Zhang J."/>
            <person name="Kudrna D."/>
            <person name="Lee S."/>
            <person name="Talag J."/>
            <person name="Welchert J."/>
            <person name="Wing R.A."/>
        </authorList>
    </citation>
    <scope>NUCLEOTIDE SEQUENCE [LARGE SCALE GENOMIC DNA]</scope>
</reference>
<dbReference type="Proteomes" id="UP000026962">
    <property type="component" value="Chromosome 10"/>
</dbReference>
<proteinExistence type="predicted"/>
<dbReference type="Gramene" id="OPUNC10G04290.1">
    <property type="protein sequence ID" value="OPUNC10G04290.1"/>
    <property type="gene ID" value="OPUNC10G04290"/>
</dbReference>
<protein>
    <submittedName>
        <fullName evidence="1">Uncharacterized protein</fullName>
    </submittedName>
</protein>
<dbReference type="AlphaFoldDB" id="A0A0E0M683"/>
<dbReference type="EnsemblPlants" id="OPUNC10G04290.1">
    <property type="protein sequence ID" value="OPUNC10G04290.1"/>
    <property type="gene ID" value="OPUNC10G04290"/>
</dbReference>
<organism evidence="1">
    <name type="scientific">Oryza punctata</name>
    <name type="common">Red rice</name>
    <dbReference type="NCBI Taxonomy" id="4537"/>
    <lineage>
        <taxon>Eukaryota</taxon>
        <taxon>Viridiplantae</taxon>
        <taxon>Streptophyta</taxon>
        <taxon>Embryophyta</taxon>
        <taxon>Tracheophyta</taxon>
        <taxon>Spermatophyta</taxon>
        <taxon>Magnoliopsida</taxon>
        <taxon>Liliopsida</taxon>
        <taxon>Poales</taxon>
        <taxon>Poaceae</taxon>
        <taxon>BOP clade</taxon>
        <taxon>Oryzoideae</taxon>
        <taxon>Oryzeae</taxon>
        <taxon>Oryzinae</taxon>
        <taxon>Oryza</taxon>
    </lineage>
</organism>
<evidence type="ECO:0000313" key="2">
    <source>
        <dbReference type="Proteomes" id="UP000026962"/>
    </source>
</evidence>
<sequence length="143" mass="15266">MSSVTAAELRSKSWTVEEASDNILRGCCRSAARIADSDSTAADPPLRQSGLPWGTLAHWAPAAIDPATEPKPTIPPPLIDCLNGSPRWHPHCVHRFRIHESVWAWGLGAEEKAISGISSVGIKCAGGGWHEGALGVPNETIMR</sequence>